<evidence type="ECO:0000313" key="5">
    <source>
        <dbReference type="Proteomes" id="UP000627166"/>
    </source>
</evidence>
<dbReference type="InterPro" id="IPR001296">
    <property type="entry name" value="Glyco_trans_1"/>
</dbReference>
<dbReference type="Gene3D" id="3.40.50.2000">
    <property type="entry name" value="Glycogen Phosphorylase B"/>
    <property type="match status" value="2"/>
</dbReference>
<protein>
    <submittedName>
        <fullName evidence="4">Glycosyltransferase family 4 protein</fullName>
    </submittedName>
</protein>
<dbReference type="RefSeq" id="WP_191740095.1">
    <property type="nucleotide sequence ID" value="NZ_JACSQB010000063.1"/>
</dbReference>
<dbReference type="EMBL" id="JACSQB010000063">
    <property type="protein sequence ID" value="MBD8047121.1"/>
    <property type="molecule type" value="Genomic_DNA"/>
</dbReference>
<sequence>MKIGIDARAAKWYRGTGIGTYTYQLINSLNNIDLANEYLLFTVENYNSQINFKNNFSLSPIKKSNSPNFWDEVNIPNVLDNKNIDIYHVPQNGVGLPIKKKCPFIITLHDTIPIHMPETVGDRYLEIFSTKMKSIIENSDGIITVSEFSKEDIAKDFNYPKEKIFVTYLASEDIYKPIDKIISASMIKKQYSLPSDYILYVGGFSPRKNILGLIKAYSKLPNNIKERHKLVIAGNKGKSYPIYKKCAEDYNVDNNVIFPGFISMEYMPYLYNAASLFVYPSFYEGFGLPPIEAMACGIPVIAANATSIPEILEDAAILFNPNDIDELQDKLYELLMNENIRQNIIHKGFIKNNSLSWEKTALDTLKAYKSILSL</sequence>
<dbReference type="InterPro" id="IPR028098">
    <property type="entry name" value="Glyco_trans_4-like_N"/>
</dbReference>
<dbReference type="PANTHER" id="PTHR46401:SF2">
    <property type="entry name" value="GLYCOSYLTRANSFERASE WBBK-RELATED"/>
    <property type="match status" value="1"/>
</dbReference>
<name>A0ABR8YS97_9CLOT</name>
<feature type="domain" description="Glycosyltransferase subfamily 4-like N-terminal" evidence="3">
    <location>
        <begin position="17"/>
        <end position="168"/>
    </location>
</feature>
<keyword evidence="5" id="KW-1185">Reference proteome</keyword>
<comment type="caution">
    <text evidence="4">The sequence shown here is derived from an EMBL/GenBank/DDBJ whole genome shotgun (WGS) entry which is preliminary data.</text>
</comment>
<feature type="domain" description="Glycosyl transferase family 1" evidence="2">
    <location>
        <begin position="195"/>
        <end position="348"/>
    </location>
</feature>
<organism evidence="4 5">
    <name type="scientific">Clostridium faecium</name>
    <dbReference type="NCBI Taxonomy" id="2762223"/>
    <lineage>
        <taxon>Bacteria</taxon>
        <taxon>Bacillati</taxon>
        <taxon>Bacillota</taxon>
        <taxon>Clostridia</taxon>
        <taxon>Eubacteriales</taxon>
        <taxon>Clostridiaceae</taxon>
        <taxon>Clostridium</taxon>
    </lineage>
</organism>
<dbReference type="Pfam" id="PF13439">
    <property type="entry name" value="Glyco_transf_4"/>
    <property type="match status" value="1"/>
</dbReference>
<gene>
    <name evidence="4" type="ORF">H9637_08730</name>
</gene>
<accession>A0ABR8YS97</accession>
<evidence type="ECO:0000259" key="3">
    <source>
        <dbReference type="Pfam" id="PF13439"/>
    </source>
</evidence>
<evidence type="ECO:0000256" key="1">
    <source>
        <dbReference type="ARBA" id="ARBA00022679"/>
    </source>
</evidence>
<keyword evidence="1" id="KW-0808">Transferase</keyword>
<proteinExistence type="predicted"/>
<dbReference type="Proteomes" id="UP000627166">
    <property type="component" value="Unassembled WGS sequence"/>
</dbReference>
<dbReference type="CDD" id="cd03809">
    <property type="entry name" value="GT4_MtfB-like"/>
    <property type="match status" value="1"/>
</dbReference>
<dbReference type="PANTHER" id="PTHR46401">
    <property type="entry name" value="GLYCOSYLTRANSFERASE WBBK-RELATED"/>
    <property type="match status" value="1"/>
</dbReference>
<reference evidence="4 5" key="1">
    <citation type="submission" date="2020-08" db="EMBL/GenBank/DDBJ databases">
        <title>A Genomic Blueprint of the Chicken Gut Microbiome.</title>
        <authorList>
            <person name="Gilroy R."/>
            <person name="Ravi A."/>
            <person name="Getino M."/>
            <person name="Pursley I."/>
            <person name="Horton D.L."/>
            <person name="Alikhan N.-F."/>
            <person name="Baker D."/>
            <person name="Gharbi K."/>
            <person name="Hall N."/>
            <person name="Watson M."/>
            <person name="Adriaenssens E.M."/>
            <person name="Foster-Nyarko E."/>
            <person name="Jarju S."/>
            <person name="Secka A."/>
            <person name="Antonio M."/>
            <person name="Oren A."/>
            <person name="Chaudhuri R."/>
            <person name="La Ragione R.M."/>
            <person name="Hildebrand F."/>
            <person name="Pallen M.J."/>
        </authorList>
    </citation>
    <scope>NUCLEOTIDE SEQUENCE [LARGE SCALE GENOMIC DNA]</scope>
    <source>
        <strain evidence="4 5">N37</strain>
    </source>
</reference>
<evidence type="ECO:0000259" key="2">
    <source>
        <dbReference type="Pfam" id="PF00534"/>
    </source>
</evidence>
<dbReference type="SUPFAM" id="SSF53756">
    <property type="entry name" value="UDP-Glycosyltransferase/glycogen phosphorylase"/>
    <property type="match status" value="1"/>
</dbReference>
<dbReference type="Pfam" id="PF00534">
    <property type="entry name" value="Glycos_transf_1"/>
    <property type="match status" value="1"/>
</dbReference>
<evidence type="ECO:0000313" key="4">
    <source>
        <dbReference type="EMBL" id="MBD8047121.1"/>
    </source>
</evidence>